<gene>
    <name evidence="1" type="ORF">LPB04_14710</name>
</gene>
<organism evidence="1 2">
    <name type="scientific">Massilia litorea</name>
    <dbReference type="NCBI Taxonomy" id="2769491"/>
    <lineage>
        <taxon>Bacteria</taxon>
        <taxon>Pseudomonadati</taxon>
        <taxon>Pseudomonadota</taxon>
        <taxon>Betaproteobacteria</taxon>
        <taxon>Burkholderiales</taxon>
        <taxon>Oxalobacteraceae</taxon>
        <taxon>Telluria group</taxon>
        <taxon>Massilia</taxon>
    </lineage>
</organism>
<dbReference type="InterPro" id="IPR050770">
    <property type="entry name" value="Intradiol_RC_Dioxygenase"/>
</dbReference>
<dbReference type="GO" id="GO:0005506">
    <property type="term" value="F:iron ion binding"/>
    <property type="evidence" value="ECO:0007669"/>
    <property type="project" value="InterPro"/>
</dbReference>
<name>A0A7L9U2K5_9BURK</name>
<dbReference type="AlphaFoldDB" id="A0A7L9U2K5"/>
<dbReference type="EMBL" id="CP062941">
    <property type="protein sequence ID" value="QOL48236.1"/>
    <property type="molecule type" value="Genomic_DNA"/>
</dbReference>
<dbReference type="PANTHER" id="PTHR33711">
    <property type="entry name" value="DIOXYGENASE, PUTATIVE (AFU_ORTHOLOGUE AFUA_2G02910)-RELATED"/>
    <property type="match status" value="1"/>
</dbReference>
<dbReference type="GO" id="GO:0016702">
    <property type="term" value="F:oxidoreductase activity, acting on single donors with incorporation of molecular oxygen, incorporation of two atoms of oxygen"/>
    <property type="evidence" value="ECO:0007669"/>
    <property type="project" value="InterPro"/>
</dbReference>
<keyword evidence="1" id="KW-0223">Dioxygenase</keyword>
<dbReference type="SUPFAM" id="SSF49482">
    <property type="entry name" value="Aromatic compound dioxygenase"/>
    <property type="match status" value="1"/>
</dbReference>
<sequence>MSNASNKITTSQTIGPFSHEAWQWAVDACIPGNLKTTGDTVLVTGNIYDGDGAPINDAQIEAWTPIGAALEPEQMIPGFRRVPSGADGEFSLRVSLPQPAVRGEPLMYVTVFARGLVLHQFTAVFLEDDAGLAESTILNQVPEARRATLLARRTGEGQYHWDIRMQGEAETVFFDYA</sequence>
<proteinExistence type="predicted"/>
<evidence type="ECO:0000313" key="1">
    <source>
        <dbReference type="EMBL" id="QOL48236.1"/>
    </source>
</evidence>
<evidence type="ECO:0000313" key="2">
    <source>
        <dbReference type="Proteomes" id="UP000593875"/>
    </source>
</evidence>
<dbReference type="PANTHER" id="PTHR33711:SF9">
    <property type="entry name" value="PROTOCATECHUATE 3,4-DIOXYGENASE ALPHA CHAIN"/>
    <property type="match status" value="1"/>
</dbReference>
<dbReference type="KEGG" id="mlir:LPB04_14710"/>
<keyword evidence="1" id="KW-0560">Oxidoreductase</keyword>
<dbReference type="Gene3D" id="2.60.130.10">
    <property type="entry name" value="Aromatic compound dioxygenase"/>
    <property type="match status" value="1"/>
</dbReference>
<dbReference type="InterPro" id="IPR015889">
    <property type="entry name" value="Intradiol_dOase_core"/>
</dbReference>
<dbReference type="Proteomes" id="UP000593875">
    <property type="component" value="Chromosome"/>
</dbReference>
<accession>A0A7L9U2K5</accession>
<protein>
    <submittedName>
        <fullName evidence="1">Protocatechuate 3,4-dioxygenase</fullName>
    </submittedName>
</protein>
<reference evidence="1 2" key="1">
    <citation type="submission" date="2020-10" db="EMBL/GenBank/DDBJ databases">
        <title>Genome sequencing of Massilia sp. LPB0304.</title>
        <authorList>
            <person name="Kim J."/>
        </authorList>
    </citation>
    <scope>NUCLEOTIDE SEQUENCE [LARGE SCALE GENOMIC DNA]</scope>
    <source>
        <strain evidence="1 2">LPB0304</strain>
    </source>
</reference>
<dbReference type="RefSeq" id="WP_193685282.1">
    <property type="nucleotide sequence ID" value="NZ_CP062941.1"/>
</dbReference>
<keyword evidence="2" id="KW-1185">Reference proteome</keyword>